<dbReference type="SMART" id="SM00448">
    <property type="entry name" value="REC"/>
    <property type="match status" value="1"/>
</dbReference>
<dbReference type="InterPro" id="IPR010093">
    <property type="entry name" value="SinI_DNA-bd"/>
</dbReference>
<dbReference type="SUPFAM" id="SSF46955">
    <property type="entry name" value="Putative DNA-binding domain"/>
    <property type="match status" value="1"/>
</dbReference>
<feature type="domain" description="Response regulatory" evidence="2">
    <location>
        <begin position="69"/>
        <end position="185"/>
    </location>
</feature>
<evidence type="ECO:0000259" key="2">
    <source>
        <dbReference type="PROSITE" id="PS50110"/>
    </source>
</evidence>
<sequence length="195" mass="22231">MNNKLYTIGKAAEYCSLGKETLRRHIKSGDLTASRTPGGHYRVLKKDLEAFVREKGMYPLTNNRSQSRKILIVDDDPRIQAMLTKILSDQKYETETASSGFEAGAKVVKFKPGLIILDLIMPEMDGFEVCRQIKENPDTFHIKILAITGYDTEENREKIMEAGADDYMAKPMMIDSLLRHVENLMNKDQFVSNKH</sequence>
<dbReference type="PROSITE" id="PS50110">
    <property type="entry name" value="RESPONSE_REGULATORY"/>
    <property type="match status" value="1"/>
</dbReference>
<proteinExistence type="predicted"/>
<dbReference type="InterPro" id="IPR041657">
    <property type="entry name" value="HTH_17"/>
</dbReference>
<accession>A0A0F9G5R5</accession>
<protein>
    <recommendedName>
        <fullName evidence="2">Response regulatory domain-containing protein</fullName>
    </recommendedName>
</protein>
<evidence type="ECO:0000256" key="1">
    <source>
        <dbReference type="ARBA" id="ARBA00022553"/>
    </source>
</evidence>
<comment type="caution">
    <text evidence="3">The sequence shown here is derived from an EMBL/GenBank/DDBJ whole genome shotgun (WGS) entry which is preliminary data.</text>
</comment>
<dbReference type="Pfam" id="PF12728">
    <property type="entry name" value="HTH_17"/>
    <property type="match status" value="1"/>
</dbReference>
<dbReference type="NCBIfam" id="TIGR01764">
    <property type="entry name" value="excise"/>
    <property type="match status" value="1"/>
</dbReference>
<dbReference type="InterPro" id="IPR011006">
    <property type="entry name" value="CheY-like_superfamily"/>
</dbReference>
<dbReference type="PANTHER" id="PTHR44591">
    <property type="entry name" value="STRESS RESPONSE REGULATOR PROTEIN 1"/>
    <property type="match status" value="1"/>
</dbReference>
<dbReference type="InterPro" id="IPR050595">
    <property type="entry name" value="Bact_response_regulator"/>
</dbReference>
<dbReference type="SUPFAM" id="SSF52172">
    <property type="entry name" value="CheY-like"/>
    <property type="match status" value="1"/>
</dbReference>
<dbReference type="InterPro" id="IPR001789">
    <property type="entry name" value="Sig_transdc_resp-reg_receiver"/>
</dbReference>
<dbReference type="Gene3D" id="1.10.1660.10">
    <property type="match status" value="1"/>
</dbReference>
<dbReference type="Pfam" id="PF00072">
    <property type="entry name" value="Response_reg"/>
    <property type="match status" value="1"/>
</dbReference>
<dbReference type="GO" id="GO:0003677">
    <property type="term" value="F:DNA binding"/>
    <property type="evidence" value="ECO:0007669"/>
    <property type="project" value="InterPro"/>
</dbReference>
<dbReference type="GO" id="GO:0000160">
    <property type="term" value="P:phosphorelay signal transduction system"/>
    <property type="evidence" value="ECO:0007669"/>
    <property type="project" value="InterPro"/>
</dbReference>
<dbReference type="PANTHER" id="PTHR44591:SF3">
    <property type="entry name" value="RESPONSE REGULATORY DOMAIN-CONTAINING PROTEIN"/>
    <property type="match status" value="1"/>
</dbReference>
<organism evidence="3">
    <name type="scientific">marine sediment metagenome</name>
    <dbReference type="NCBI Taxonomy" id="412755"/>
    <lineage>
        <taxon>unclassified sequences</taxon>
        <taxon>metagenomes</taxon>
        <taxon>ecological metagenomes</taxon>
    </lineage>
</organism>
<name>A0A0F9G5R5_9ZZZZ</name>
<dbReference type="InterPro" id="IPR009061">
    <property type="entry name" value="DNA-bd_dom_put_sf"/>
</dbReference>
<dbReference type="Gene3D" id="3.40.50.2300">
    <property type="match status" value="1"/>
</dbReference>
<gene>
    <name evidence="3" type="ORF">LCGC14_2160430</name>
</gene>
<dbReference type="AlphaFoldDB" id="A0A0F9G5R5"/>
<keyword evidence="1" id="KW-0597">Phosphoprotein</keyword>
<dbReference type="EMBL" id="LAZR01027703">
    <property type="protein sequence ID" value="KKL64895.1"/>
    <property type="molecule type" value="Genomic_DNA"/>
</dbReference>
<evidence type="ECO:0000313" key="3">
    <source>
        <dbReference type="EMBL" id="KKL64895.1"/>
    </source>
</evidence>
<reference evidence="3" key="1">
    <citation type="journal article" date="2015" name="Nature">
        <title>Complex archaea that bridge the gap between prokaryotes and eukaryotes.</title>
        <authorList>
            <person name="Spang A."/>
            <person name="Saw J.H."/>
            <person name="Jorgensen S.L."/>
            <person name="Zaremba-Niedzwiedzka K."/>
            <person name="Martijn J."/>
            <person name="Lind A.E."/>
            <person name="van Eijk R."/>
            <person name="Schleper C."/>
            <person name="Guy L."/>
            <person name="Ettema T.J."/>
        </authorList>
    </citation>
    <scope>NUCLEOTIDE SEQUENCE</scope>
</reference>